<accession>A0AAD8Y0K3</accession>
<gene>
    <name evidence="2" type="ORF">QTG54_012044</name>
</gene>
<feature type="region of interest" description="Disordered" evidence="1">
    <location>
        <begin position="220"/>
        <end position="248"/>
    </location>
</feature>
<protein>
    <submittedName>
        <fullName evidence="2">Uncharacterized protein</fullName>
    </submittedName>
</protein>
<proteinExistence type="predicted"/>
<sequence length="365" mass="40680">MILKSSLYSAAGVALLSSAATDAFVPSKGTTRALLEVRSSLDRDWDNSDFLSSLSGGSDEIAEVNAKYQAQSQSRAKINEWRALQMQKEMESSSTPLNASNESGDYGPTPELLRKMMGDENIRQQAPPETQQAPAVPPPPQQPQMQQQQFYDANGNPIDMTMVYDANGNLVQFYPPPPPQQQPMQQQPEQEQVPSMNYDALMQQDTDPPMQQQQLMQHLCPEDSTPSVEPVPLEPPLPPNPKTLGDEPRPQGYNEDAYAVSNTADVYFAQLKQDSRVRKRAWLSGDKDTANQVFTDPTVTVIKDQWVDNPYTREKNIQEARAEIEGAVRMQHDSDDESTKFSSSGVSYKEKLEQIKAKRRGDGVA</sequence>
<evidence type="ECO:0000313" key="3">
    <source>
        <dbReference type="Proteomes" id="UP001224775"/>
    </source>
</evidence>
<feature type="compositionally biased region" description="Polar residues" evidence="1">
    <location>
        <begin position="92"/>
        <end position="103"/>
    </location>
</feature>
<dbReference type="Proteomes" id="UP001224775">
    <property type="component" value="Unassembled WGS sequence"/>
</dbReference>
<reference evidence="2" key="1">
    <citation type="submission" date="2023-06" db="EMBL/GenBank/DDBJ databases">
        <title>Survivors Of The Sea: Transcriptome response of Skeletonema marinoi to long-term dormancy.</title>
        <authorList>
            <person name="Pinder M.I.M."/>
            <person name="Kourtchenko O."/>
            <person name="Robertson E.K."/>
            <person name="Larsson T."/>
            <person name="Maumus F."/>
            <person name="Osuna-Cruz C.M."/>
            <person name="Vancaester E."/>
            <person name="Stenow R."/>
            <person name="Vandepoele K."/>
            <person name="Ploug H."/>
            <person name="Bruchert V."/>
            <person name="Godhe A."/>
            <person name="Topel M."/>
        </authorList>
    </citation>
    <scope>NUCLEOTIDE SEQUENCE</scope>
    <source>
        <strain evidence="2">R05AC</strain>
    </source>
</reference>
<dbReference type="AlphaFoldDB" id="A0AAD8Y0K3"/>
<name>A0AAD8Y0K3_9STRA</name>
<evidence type="ECO:0000256" key="1">
    <source>
        <dbReference type="SAM" id="MobiDB-lite"/>
    </source>
</evidence>
<feature type="region of interest" description="Disordered" evidence="1">
    <location>
        <begin position="328"/>
        <end position="347"/>
    </location>
</feature>
<feature type="region of interest" description="Disordered" evidence="1">
    <location>
        <begin position="87"/>
        <end position="112"/>
    </location>
</feature>
<organism evidence="2 3">
    <name type="scientific">Skeletonema marinoi</name>
    <dbReference type="NCBI Taxonomy" id="267567"/>
    <lineage>
        <taxon>Eukaryota</taxon>
        <taxon>Sar</taxon>
        <taxon>Stramenopiles</taxon>
        <taxon>Ochrophyta</taxon>
        <taxon>Bacillariophyta</taxon>
        <taxon>Coscinodiscophyceae</taxon>
        <taxon>Thalassiosirophycidae</taxon>
        <taxon>Thalassiosirales</taxon>
        <taxon>Skeletonemataceae</taxon>
        <taxon>Skeletonema</taxon>
        <taxon>Skeletonema marinoi-dohrnii complex</taxon>
    </lineage>
</organism>
<dbReference type="EMBL" id="JATAAI010000026">
    <property type="protein sequence ID" value="KAK1737177.1"/>
    <property type="molecule type" value="Genomic_DNA"/>
</dbReference>
<feature type="compositionally biased region" description="Low complexity" evidence="1">
    <location>
        <begin position="125"/>
        <end position="134"/>
    </location>
</feature>
<comment type="caution">
    <text evidence="2">The sequence shown here is derived from an EMBL/GenBank/DDBJ whole genome shotgun (WGS) entry which is preliminary data.</text>
</comment>
<feature type="compositionally biased region" description="Pro residues" evidence="1">
    <location>
        <begin position="232"/>
        <end position="241"/>
    </location>
</feature>
<feature type="compositionally biased region" description="Basic and acidic residues" evidence="1">
    <location>
        <begin position="328"/>
        <end position="339"/>
    </location>
</feature>
<feature type="region of interest" description="Disordered" evidence="1">
    <location>
        <begin position="125"/>
        <end position="147"/>
    </location>
</feature>
<keyword evidence="3" id="KW-1185">Reference proteome</keyword>
<evidence type="ECO:0000313" key="2">
    <source>
        <dbReference type="EMBL" id="KAK1737177.1"/>
    </source>
</evidence>